<dbReference type="PANTHER" id="PTHR35371">
    <property type="entry name" value="INNER MEMBRANE PROTEIN"/>
    <property type="match status" value="1"/>
</dbReference>
<protein>
    <submittedName>
        <fullName evidence="6">Uncharacterized protein</fullName>
    </submittedName>
</protein>
<comment type="subcellular location">
    <subcellularLocation>
        <location evidence="1">Membrane</location>
    </subcellularLocation>
</comment>
<feature type="transmembrane region" description="Helical" evidence="5">
    <location>
        <begin position="12"/>
        <end position="32"/>
    </location>
</feature>
<evidence type="ECO:0000256" key="2">
    <source>
        <dbReference type="ARBA" id="ARBA00022692"/>
    </source>
</evidence>
<gene>
    <name evidence="6" type="ORF">PMIN01_02099</name>
</gene>
<evidence type="ECO:0000313" key="6">
    <source>
        <dbReference type="EMBL" id="KAF9739465.1"/>
    </source>
</evidence>
<dbReference type="Pfam" id="PF01124">
    <property type="entry name" value="MAPEG"/>
    <property type="match status" value="1"/>
</dbReference>
<dbReference type="SUPFAM" id="SSF161084">
    <property type="entry name" value="MAPEG domain-like"/>
    <property type="match status" value="1"/>
</dbReference>
<evidence type="ECO:0000256" key="1">
    <source>
        <dbReference type="ARBA" id="ARBA00004370"/>
    </source>
</evidence>
<dbReference type="OrthoDB" id="2122304at2759"/>
<evidence type="ECO:0000313" key="7">
    <source>
        <dbReference type="Proteomes" id="UP000756921"/>
    </source>
</evidence>
<dbReference type="Proteomes" id="UP000756921">
    <property type="component" value="Unassembled WGS sequence"/>
</dbReference>
<evidence type="ECO:0000256" key="5">
    <source>
        <dbReference type="SAM" id="Phobius"/>
    </source>
</evidence>
<dbReference type="InterPro" id="IPR023352">
    <property type="entry name" value="MAPEG-like_dom_sf"/>
</dbReference>
<proteinExistence type="predicted"/>
<name>A0A9P6KUM2_9PLEO</name>
<dbReference type="GO" id="GO:0016020">
    <property type="term" value="C:membrane"/>
    <property type="evidence" value="ECO:0007669"/>
    <property type="project" value="UniProtKB-SubCell"/>
</dbReference>
<reference evidence="6" key="1">
    <citation type="journal article" date="2020" name="Mol. Plant Microbe Interact.">
        <title>Genome Sequence of the Biocontrol Agent Coniothyrium minitans strain Conio (IMI 134523).</title>
        <authorList>
            <person name="Patel D."/>
            <person name="Shittu T.A."/>
            <person name="Baroncelli R."/>
            <person name="Muthumeenakshi S."/>
            <person name="Osborne T.H."/>
            <person name="Janganan T.K."/>
            <person name="Sreenivasaprasad S."/>
        </authorList>
    </citation>
    <scope>NUCLEOTIDE SEQUENCE</scope>
    <source>
        <strain evidence="6">Conio</strain>
    </source>
</reference>
<evidence type="ECO:0000256" key="4">
    <source>
        <dbReference type="ARBA" id="ARBA00023136"/>
    </source>
</evidence>
<sequence length="169" mass="17978">MSSGFTATGLNYPLLAIPAYYIFSVTPHIYAVQMLKSAGYKIDNANPRASLAPANVKGKVPDAVFSAYQRTESAQTNNLEQLPLFAAAVLASILAERVSPSIRIGGAAGDLDPTGLATFVGAWFAVRAAYNVAYVRIAEHTKSFVRSGLWAVGTGLAIYQFYKAARVLG</sequence>
<evidence type="ECO:0000256" key="3">
    <source>
        <dbReference type="ARBA" id="ARBA00022989"/>
    </source>
</evidence>
<dbReference type="AlphaFoldDB" id="A0A9P6KUM2"/>
<comment type="caution">
    <text evidence="6">The sequence shown here is derived from an EMBL/GenBank/DDBJ whole genome shotgun (WGS) entry which is preliminary data.</text>
</comment>
<dbReference type="EMBL" id="WJXW01000002">
    <property type="protein sequence ID" value="KAF9739465.1"/>
    <property type="molecule type" value="Genomic_DNA"/>
</dbReference>
<dbReference type="PANTHER" id="PTHR35371:SF1">
    <property type="entry name" value="BLR7753 PROTEIN"/>
    <property type="match status" value="1"/>
</dbReference>
<dbReference type="Gene3D" id="1.20.120.550">
    <property type="entry name" value="Membrane associated eicosanoid/glutathione metabolism-like domain"/>
    <property type="match status" value="1"/>
</dbReference>
<organism evidence="6 7">
    <name type="scientific">Paraphaeosphaeria minitans</name>
    <dbReference type="NCBI Taxonomy" id="565426"/>
    <lineage>
        <taxon>Eukaryota</taxon>
        <taxon>Fungi</taxon>
        <taxon>Dikarya</taxon>
        <taxon>Ascomycota</taxon>
        <taxon>Pezizomycotina</taxon>
        <taxon>Dothideomycetes</taxon>
        <taxon>Pleosporomycetidae</taxon>
        <taxon>Pleosporales</taxon>
        <taxon>Massarineae</taxon>
        <taxon>Didymosphaeriaceae</taxon>
        <taxon>Paraphaeosphaeria</taxon>
    </lineage>
</organism>
<dbReference type="InterPro" id="IPR001129">
    <property type="entry name" value="Membr-assoc_MAPEG"/>
</dbReference>
<keyword evidence="7" id="KW-1185">Reference proteome</keyword>
<accession>A0A9P6KUM2</accession>
<keyword evidence="2 5" id="KW-0812">Transmembrane</keyword>
<keyword evidence="4 5" id="KW-0472">Membrane</keyword>
<keyword evidence="3 5" id="KW-1133">Transmembrane helix</keyword>